<evidence type="ECO:0000313" key="7">
    <source>
        <dbReference type="WBParaSite" id="MCU_004569-RD"/>
    </source>
</evidence>
<dbReference type="InterPro" id="IPR002073">
    <property type="entry name" value="PDEase_catalytic_dom"/>
</dbReference>
<keyword evidence="1 5" id="KW-0479">Metal-binding</keyword>
<evidence type="ECO:0000256" key="3">
    <source>
        <dbReference type="PIRSR" id="PIRSR623088-1"/>
    </source>
</evidence>
<dbReference type="InterPro" id="IPR003607">
    <property type="entry name" value="HD/PDEase_dom"/>
</dbReference>
<dbReference type="Gene3D" id="1.10.1300.10">
    <property type="entry name" value="3'5'-cyclic nucleotide phosphodiesterase, catalytic domain"/>
    <property type="match status" value="1"/>
</dbReference>
<name>A0A5K3F0E0_MESCO</name>
<dbReference type="PRINTS" id="PR00387">
    <property type="entry name" value="PDIESTERASE1"/>
</dbReference>
<organism evidence="7">
    <name type="scientific">Mesocestoides corti</name>
    <name type="common">Flatworm</name>
    <dbReference type="NCBI Taxonomy" id="53468"/>
    <lineage>
        <taxon>Eukaryota</taxon>
        <taxon>Metazoa</taxon>
        <taxon>Spiralia</taxon>
        <taxon>Lophotrochozoa</taxon>
        <taxon>Platyhelminthes</taxon>
        <taxon>Cestoda</taxon>
        <taxon>Eucestoda</taxon>
        <taxon>Cyclophyllidea</taxon>
        <taxon>Mesocestoididae</taxon>
        <taxon>Mesocestoides</taxon>
    </lineage>
</organism>
<dbReference type="InterPro" id="IPR036971">
    <property type="entry name" value="PDEase_catalytic_dom_sf"/>
</dbReference>
<feature type="domain" description="PDEase" evidence="6">
    <location>
        <begin position="18"/>
        <end position="373"/>
    </location>
</feature>
<dbReference type="PANTHER" id="PTHR11347">
    <property type="entry name" value="CYCLIC NUCLEOTIDE PHOSPHODIESTERASE"/>
    <property type="match status" value="1"/>
</dbReference>
<dbReference type="AlphaFoldDB" id="A0A5K3F0E0"/>
<dbReference type="PROSITE" id="PS00126">
    <property type="entry name" value="PDEASE_I_1"/>
    <property type="match status" value="1"/>
</dbReference>
<dbReference type="GO" id="GO:0004114">
    <property type="term" value="F:3',5'-cyclic-nucleotide phosphodiesterase activity"/>
    <property type="evidence" value="ECO:0007669"/>
    <property type="project" value="InterPro"/>
</dbReference>
<feature type="binding site" evidence="4">
    <location>
        <position position="277"/>
    </location>
    <ligand>
        <name>AMP</name>
        <dbReference type="ChEBI" id="CHEBI:456215"/>
    </ligand>
</feature>
<feature type="binding site" evidence="4">
    <location>
        <position position="328"/>
    </location>
    <ligand>
        <name>AMP</name>
        <dbReference type="ChEBI" id="CHEBI:456215"/>
    </ligand>
</feature>
<feature type="binding site" evidence="5">
    <location>
        <position position="153"/>
    </location>
    <ligand>
        <name>Zn(2+)</name>
        <dbReference type="ChEBI" id="CHEBI:29105"/>
        <label>2</label>
    </ligand>
</feature>
<dbReference type="GO" id="GO:0046872">
    <property type="term" value="F:metal ion binding"/>
    <property type="evidence" value="ECO:0007669"/>
    <property type="project" value="UniProtKB-KW"/>
</dbReference>
<dbReference type="SMART" id="SM00471">
    <property type="entry name" value="HDc"/>
    <property type="match status" value="1"/>
</dbReference>
<feature type="binding site" evidence="5">
    <location>
        <position position="116"/>
    </location>
    <ligand>
        <name>Zn(2+)</name>
        <dbReference type="ChEBI" id="CHEBI:29105"/>
        <label>1</label>
    </ligand>
</feature>
<dbReference type="GO" id="GO:0007165">
    <property type="term" value="P:signal transduction"/>
    <property type="evidence" value="ECO:0007669"/>
    <property type="project" value="InterPro"/>
</dbReference>
<feature type="binding site" evidence="5">
    <location>
        <position position="277"/>
    </location>
    <ligand>
        <name>Zn(2+)</name>
        <dbReference type="ChEBI" id="CHEBI:29105"/>
        <label>1</label>
    </ligand>
</feature>
<feature type="binding site" evidence="5">
    <location>
        <position position="152"/>
    </location>
    <ligand>
        <name>Zn(2+)</name>
        <dbReference type="ChEBI" id="CHEBI:29105"/>
        <label>1</label>
    </ligand>
</feature>
<sequence length="377" mass="43932">TLIGYLVYDFVVSFRSKSKRDEWKKKRKLHDFRCLLDESYFVDRPSLLKPALHWSFNLFSLERLTAGFPLLAIGTFLFQKAKFFQKFHLDYFHVIRLFKHIEDLYHENNSYHNALHAADVAQAIYCLLKEQRVNKCISAFEYMCAILAAICHDIDHPGVNQSFLVKSKQMLSIFYTSSLLENHHSNVTTSVLLQSKAFSDFSTRRWDALKANVKGLILATDITRQDEFLQNIQVDCNFVLNIVPSKDLTERRYGQEDYVLTDDDRKLVTQVAIKCADISNPCRQWAVSLLWANCITEEFFLQGDRENLLGLPVLPTMNRKTTTKAKVQIGFIKFLVLPLFEKWDNYMRTKFSRALVEKCKKNLAIWTAKQAAIDRNQ</sequence>
<feature type="binding site" evidence="4">
    <location>
        <position position="153"/>
    </location>
    <ligand>
        <name>AMP</name>
        <dbReference type="ChEBI" id="CHEBI:456215"/>
    </ligand>
</feature>
<evidence type="ECO:0000256" key="4">
    <source>
        <dbReference type="PIRSR" id="PIRSR623088-2"/>
    </source>
</evidence>
<dbReference type="Pfam" id="PF00233">
    <property type="entry name" value="PDEase_I"/>
    <property type="match status" value="1"/>
</dbReference>
<evidence type="ECO:0000256" key="2">
    <source>
        <dbReference type="ARBA" id="ARBA00022801"/>
    </source>
</evidence>
<dbReference type="SUPFAM" id="SSF109604">
    <property type="entry name" value="HD-domain/PDEase-like"/>
    <property type="match status" value="1"/>
</dbReference>
<dbReference type="PROSITE" id="PS51845">
    <property type="entry name" value="PDEASE_I_2"/>
    <property type="match status" value="1"/>
</dbReference>
<dbReference type="CDD" id="cd00077">
    <property type="entry name" value="HDc"/>
    <property type="match status" value="1"/>
</dbReference>
<feature type="binding site" evidence="4">
    <location>
        <begin position="112"/>
        <end position="116"/>
    </location>
    <ligand>
        <name>AMP</name>
        <dbReference type="ChEBI" id="CHEBI:456215"/>
    </ligand>
</feature>
<evidence type="ECO:0000259" key="6">
    <source>
        <dbReference type="PROSITE" id="PS51845"/>
    </source>
</evidence>
<reference evidence="7" key="1">
    <citation type="submission" date="2019-11" db="UniProtKB">
        <authorList>
            <consortium name="WormBaseParasite"/>
        </authorList>
    </citation>
    <scope>IDENTIFICATION</scope>
</reference>
<dbReference type="InterPro" id="IPR023174">
    <property type="entry name" value="PDEase_CS"/>
</dbReference>
<feature type="binding site" evidence="5">
    <location>
        <position position="153"/>
    </location>
    <ligand>
        <name>Zn(2+)</name>
        <dbReference type="ChEBI" id="CHEBI:29105"/>
        <label>1</label>
    </ligand>
</feature>
<dbReference type="WBParaSite" id="MCU_004569-RD">
    <property type="protein sequence ID" value="MCU_004569-RD"/>
    <property type="gene ID" value="MCU_004569"/>
</dbReference>
<protein>
    <submittedName>
        <fullName evidence="7">PDEase domain-containing protein</fullName>
    </submittedName>
</protein>
<dbReference type="InterPro" id="IPR023088">
    <property type="entry name" value="PDEase"/>
</dbReference>
<evidence type="ECO:0000256" key="1">
    <source>
        <dbReference type="ARBA" id="ARBA00022723"/>
    </source>
</evidence>
<evidence type="ECO:0000256" key="5">
    <source>
        <dbReference type="PIRSR" id="PIRSR623088-3"/>
    </source>
</evidence>
<feature type="active site" description="Proton donor" evidence="3">
    <location>
        <position position="112"/>
    </location>
</feature>
<accession>A0A5K3F0E0</accession>
<proteinExistence type="predicted"/>
<keyword evidence="2" id="KW-0378">Hydrolase</keyword>